<proteinExistence type="inferred from homology"/>
<evidence type="ECO:0000313" key="15">
    <source>
        <dbReference type="Proteomes" id="UP000218335"/>
    </source>
</evidence>
<evidence type="ECO:0000256" key="3">
    <source>
        <dbReference type="ARBA" id="ARBA00009481"/>
    </source>
</evidence>
<comment type="subcellular location">
    <subcellularLocation>
        <location evidence="1 11">Cell membrane</location>
        <topology evidence="11">Peripheral membrane protein</topology>
    </subcellularLocation>
    <subcellularLocation>
        <location evidence="11">Cytoplasm</location>
    </subcellularLocation>
    <text evidence="11">Cell membrane association requires GtfB.</text>
</comment>
<evidence type="ECO:0000256" key="7">
    <source>
        <dbReference type="ARBA" id="ARBA00022679"/>
    </source>
</evidence>
<dbReference type="InterPro" id="IPR014267">
    <property type="entry name" value="GtfA"/>
</dbReference>
<dbReference type="FunFam" id="3.40.50.2000:FF:000196">
    <property type="entry name" value="UDP-N-acetylglucosamine--peptide N-acetylglucosaminyltransferase GtfA subunit"/>
    <property type="match status" value="1"/>
</dbReference>
<dbReference type="Pfam" id="PF22145">
    <property type="entry name" value="GtfA_EBD"/>
    <property type="match status" value="1"/>
</dbReference>
<feature type="binding site" evidence="11">
    <location>
        <begin position="383"/>
        <end position="384"/>
    </location>
    <ligand>
        <name>UDP</name>
        <dbReference type="ChEBI" id="CHEBI:58223"/>
    </ligand>
</feature>
<comment type="subunit">
    <text evidence="11">Forms a heterotetramer with 2 subunits each of GtfA and GtfB. Part of the accessory SecA2/SecY2 protein translocation apparatus.</text>
</comment>
<dbReference type="Gene3D" id="3.40.50.2000">
    <property type="entry name" value="Glycogen Phosphorylase B"/>
    <property type="match status" value="2"/>
</dbReference>
<dbReference type="GO" id="GO:0005737">
    <property type="term" value="C:cytoplasm"/>
    <property type="evidence" value="ECO:0007669"/>
    <property type="project" value="UniProtKB-SubCell"/>
</dbReference>
<keyword evidence="5 11" id="KW-0963">Cytoplasm</keyword>
<comment type="caution">
    <text evidence="14">The sequence shown here is derived from an EMBL/GenBank/DDBJ whole genome shotgun (WGS) entry which is preliminary data.</text>
</comment>
<dbReference type="EMBL" id="MWUU01000007">
    <property type="protein sequence ID" value="PCF55313.1"/>
    <property type="molecule type" value="Genomic_DNA"/>
</dbReference>
<dbReference type="EC" id="2.4.1.-" evidence="11"/>
<accession>A0A2A4GX60</accession>
<dbReference type="Proteomes" id="UP000218335">
    <property type="component" value="Unassembled WGS sequence"/>
</dbReference>
<feature type="binding site" evidence="11">
    <location>
        <position position="241"/>
    </location>
    <ligand>
        <name>N-acetyl-D-glucosamine</name>
        <dbReference type="ChEBI" id="CHEBI:506227"/>
    </ligand>
</feature>
<dbReference type="Pfam" id="PF00534">
    <property type="entry name" value="Glycos_transf_1"/>
    <property type="match status" value="1"/>
</dbReference>
<dbReference type="SUPFAM" id="SSF53756">
    <property type="entry name" value="UDP-Glycosyltransferase/glycogen phosphorylase"/>
    <property type="match status" value="1"/>
</dbReference>
<comment type="catalytic activity">
    <reaction evidence="10 11">
        <text>L-seryl-[protein] + UDP-N-acetyl-alpha-D-glucosamine = 3-O-[N-acetyl-alpha-D-glucosaminyl]-L-seryl-[protein] + UDP + H(+)</text>
        <dbReference type="Rhea" id="RHEA:59872"/>
        <dbReference type="Rhea" id="RHEA-COMP:9863"/>
        <dbReference type="Rhea" id="RHEA-COMP:15471"/>
        <dbReference type="ChEBI" id="CHEBI:15378"/>
        <dbReference type="ChEBI" id="CHEBI:29999"/>
        <dbReference type="ChEBI" id="CHEBI:57705"/>
        <dbReference type="ChEBI" id="CHEBI:58223"/>
        <dbReference type="ChEBI" id="CHEBI:143279"/>
    </reaction>
</comment>
<evidence type="ECO:0000259" key="13">
    <source>
        <dbReference type="Pfam" id="PF22145"/>
    </source>
</evidence>
<evidence type="ECO:0000256" key="11">
    <source>
        <dbReference type="HAMAP-Rule" id="MF_01472"/>
    </source>
</evidence>
<dbReference type="HAMAP" id="MF_01472">
    <property type="entry name" value="GtfA"/>
    <property type="match status" value="1"/>
</dbReference>
<keyword evidence="8 11" id="KW-0547">Nucleotide-binding</keyword>
<dbReference type="GO" id="GO:0005886">
    <property type="term" value="C:plasma membrane"/>
    <property type="evidence" value="ECO:0007669"/>
    <property type="project" value="UniProtKB-SubCell"/>
</dbReference>
<evidence type="ECO:0000256" key="8">
    <source>
        <dbReference type="ARBA" id="ARBA00022741"/>
    </source>
</evidence>
<keyword evidence="6 11" id="KW-0328">Glycosyltransferase</keyword>
<comment type="similarity">
    <text evidence="3 11">Belongs to the glycosyltransferase group 1 family. Glycosyltransferase 4 subfamily.</text>
</comment>
<keyword evidence="7 11" id="KW-0808">Transferase</keyword>
<evidence type="ECO:0000256" key="9">
    <source>
        <dbReference type="ARBA" id="ARBA00023136"/>
    </source>
</evidence>
<sequence length="502" mass="57812">MTIYNINFGIGWASSGVEYAQMYRAKLLRGLDEPLKFVFLEFMSGDNLQTLTENIGFKDEEVIWLYQYFTDIKIAPTTYTIDDIKTSVHEEIVREEADGSVRWLHLNEPGSFITCYLKYADEPYVDCAEFVINSKLVRKDYYSYTRTFSEFYAPEDNKAKLYMRQFYNEDGSVEYTEYIDGDTNVYVLKDATLYSKEEFVAYFMRKLNLTENDIVIFDRASKVGQAMLQNKGKSSTGVVVHAEHFSENVTDDDYILWNNYYEYEFMSVNEIDFYITSTDLQTETLRAQFKKYLNAEPKIYTIPVGSLDQLTKPSEPRRPYSMVTASRLASEKHIDWLVRAAAIAKKDVPELTFDIYGEGGEREEIVKWIEKLGAQDYIKLLGHQKLDDIYVKYPLFVAASTSEGFGLTLMEAVGSGLGMIGFDVNYGNPTFINDGDNGYLIPINEKEEGREIVVERLAEAMVRFFNDGPVAPHDESYAIAEPYLIENTRQKWKALVEEVLHG</sequence>
<dbReference type="AlphaFoldDB" id="A0A2A4GX60"/>
<dbReference type="PANTHER" id="PTHR12526:SF629">
    <property type="entry name" value="TEICHURONIC ACID BIOSYNTHESIS GLYCOSYLTRANSFERASE TUAH-RELATED"/>
    <property type="match status" value="1"/>
</dbReference>
<keyword evidence="4 11" id="KW-1003">Cell membrane</keyword>
<evidence type="ECO:0000259" key="12">
    <source>
        <dbReference type="Pfam" id="PF00534"/>
    </source>
</evidence>
<dbReference type="GO" id="GO:0017122">
    <property type="term" value="C:protein N-acetylglucosaminyltransferase complex"/>
    <property type="evidence" value="ECO:0007669"/>
    <property type="project" value="UniProtKB-UniRule"/>
</dbReference>
<dbReference type="UniPathway" id="UPA00378"/>
<reference evidence="14 15" key="1">
    <citation type="journal article" date="2017" name="PLoS ONE">
        <title>Development of a real-time PCR for detection of Staphylococcus pseudintermedius using a novel automated comparison of whole-genome sequences.</title>
        <authorList>
            <person name="Verstappen K.M."/>
            <person name="Huijbregts L."/>
            <person name="Spaninks M."/>
            <person name="Wagenaar J.A."/>
            <person name="Fluit A.C."/>
            <person name="Duim B."/>
        </authorList>
    </citation>
    <scope>NUCLEOTIDE SEQUENCE [LARGE SCALE GENOMIC DNA]</scope>
    <source>
        <strain evidence="14 15">215070706401-1</strain>
    </source>
</reference>
<evidence type="ECO:0000313" key="14">
    <source>
        <dbReference type="EMBL" id="PCF55313.1"/>
    </source>
</evidence>
<evidence type="ECO:0000256" key="10">
    <source>
        <dbReference type="ARBA" id="ARBA00052053"/>
    </source>
</evidence>
<dbReference type="GO" id="GO:0000166">
    <property type="term" value="F:nucleotide binding"/>
    <property type="evidence" value="ECO:0007669"/>
    <property type="project" value="UniProtKB-KW"/>
</dbReference>
<keyword evidence="9 11" id="KW-0472">Membrane</keyword>
<dbReference type="InterPro" id="IPR001296">
    <property type="entry name" value="Glyco_trans_1"/>
</dbReference>
<dbReference type="RefSeq" id="WP_096593605.1">
    <property type="nucleotide sequence ID" value="NZ_MWUU01000007.1"/>
</dbReference>
<dbReference type="InterPro" id="IPR054396">
    <property type="entry name" value="GtfA_EBD"/>
</dbReference>
<evidence type="ECO:0000256" key="4">
    <source>
        <dbReference type="ARBA" id="ARBA00022475"/>
    </source>
</evidence>
<feature type="domain" description="Glycosyl transferase family 1" evidence="12">
    <location>
        <begin position="316"/>
        <end position="448"/>
    </location>
</feature>
<dbReference type="CDD" id="cd04949">
    <property type="entry name" value="GT4_GtfA-like"/>
    <property type="match status" value="1"/>
</dbReference>
<comment type="function">
    <text evidence="11">Required for polymorphic O-glycosylation of the serine-rich repeat protein in this bacteria. Catalyzes the first step in glycosylation by transferring N-acetylglucosamine from UDP-GlcNAc to serine residues in the substrate protein. Part of the accessory SecA2/SecY2 system specifically required to export serine-rich repeat cell wall proteins usually encoded upstream in the same operon.</text>
</comment>
<comment type="pathway">
    <text evidence="2 11">Protein modification; protein glycosylation.</text>
</comment>
<dbReference type="NCBIfam" id="TIGR02918">
    <property type="entry name" value="accessory Sec system glycosyltransferase GtfA"/>
    <property type="match status" value="1"/>
</dbReference>
<dbReference type="PANTHER" id="PTHR12526">
    <property type="entry name" value="GLYCOSYLTRANSFERASE"/>
    <property type="match status" value="1"/>
</dbReference>
<dbReference type="GO" id="GO:0016757">
    <property type="term" value="F:glycosyltransferase activity"/>
    <property type="evidence" value="ECO:0007669"/>
    <property type="project" value="UniProtKB-UniRule"/>
</dbReference>
<evidence type="ECO:0000256" key="5">
    <source>
        <dbReference type="ARBA" id="ARBA00022490"/>
    </source>
</evidence>
<gene>
    <name evidence="11" type="primary">gtfA</name>
    <name evidence="14" type="ORF">B5C08_06590</name>
</gene>
<feature type="binding site" evidence="11">
    <location>
        <begin position="16"/>
        <end position="19"/>
    </location>
    <ligand>
        <name>UDP</name>
        <dbReference type="ChEBI" id="CHEBI:58223"/>
    </ligand>
</feature>
<feature type="binding site" evidence="11">
    <location>
        <begin position="403"/>
        <end position="406"/>
    </location>
    <ligand>
        <name>N-acetyl-D-glucosamine</name>
        <dbReference type="ChEBI" id="CHEBI:506227"/>
    </ligand>
</feature>
<organism evidence="14 15">
    <name type="scientific">Staphylococcus delphini</name>
    <dbReference type="NCBI Taxonomy" id="53344"/>
    <lineage>
        <taxon>Bacteria</taxon>
        <taxon>Bacillati</taxon>
        <taxon>Bacillota</taxon>
        <taxon>Bacilli</taxon>
        <taxon>Bacillales</taxon>
        <taxon>Staphylococcaceae</taxon>
        <taxon>Staphylococcus</taxon>
        <taxon>Staphylococcus intermedius group</taxon>
    </lineage>
</organism>
<evidence type="ECO:0000256" key="1">
    <source>
        <dbReference type="ARBA" id="ARBA00004236"/>
    </source>
</evidence>
<evidence type="ECO:0000256" key="6">
    <source>
        <dbReference type="ARBA" id="ARBA00022676"/>
    </source>
</evidence>
<protein>
    <recommendedName>
        <fullName evidence="11">UDP-N-acetylglucosamine--peptide N-acetylglucosaminyltransferase GtfA subunit</fullName>
        <ecNumber evidence="11">2.4.1.-</ecNumber>
    </recommendedName>
    <alternativeName>
        <fullName evidence="11">Glycosyltransferase GtfA</fullName>
    </alternativeName>
</protein>
<name>A0A2A4GX60_9STAP</name>
<feature type="domain" description="GtfA extended beta-sheet meander" evidence="13">
    <location>
        <begin position="95"/>
        <end position="190"/>
    </location>
</feature>
<evidence type="ECO:0000256" key="2">
    <source>
        <dbReference type="ARBA" id="ARBA00004922"/>
    </source>
</evidence>